<gene>
    <name evidence="11" type="primary">BB</name>
    <name evidence="11" type="ORF">MA16_Dca025791</name>
</gene>
<keyword evidence="11" id="KW-0436">Ligase</keyword>
<dbReference type="GO" id="GO:0016874">
    <property type="term" value="F:ligase activity"/>
    <property type="evidence" value="ECO:0007669"/>
    <property type="project" value="UniProtKB-KW"/>
</dbReference>
<reference evidence="11 12" key="2">
    <citation type="journal article" date="2017" name="Nature">
        <title>The Apostasia genome and the evolution of orchids.</title>
        <authorList>
            <person name="Zhang G.Q."/>
            <person name="Liu K.W."/>
            <person name="Li Z."/>
            <person name="Lohaus R."/>
            <person name="Hsiao Y.Y."/>
            <person name="Niu S.C."/>
            <person name="Wang J.Y."/>
            <person name="Lin Y.C."/>
            <person name="Xu Q."/>
            <person name="Chen L.J."/>
            <person name="Yoshida K."/>
            <person name="Fujiwara S."/>
            <person name="Wang Z.W."/>
            <person name="Zhang Y.Q."/>
            <person name="Mitsuda N."/>
            <person name="Wang M."/>
            <person name="Liu G.H."/>
            <person name="Pecoraro L."/>
            <person name="Huang H.X."/>
            <person name="Xiao X.J."/>
            <person name="Lin M."/>
            <person name="Wu X.Y."/>
            <person name="Wu W.L."/>
            <person name="Chen Y.Y."/>
            <person name="Chang S.B."/>
            <person name="Sakamoto S."/>
            <person name="Ohme-Takagi M."/>
            <person name="Yagi M."/>
            <person name="Zeng S.J."/>
            <person name="Shen C.Y."/>
            <person name="Yeh C.M."/>
            <person name="Luo Y.B."/>
            <person name="Tsai W.C."/>
            <person name="Van de Peer Y."/>
            <person name="Liu Z.J."/>
        </authorList>
    </citation>
    <scope>NUCLEOTIDE SEQUENCE [LARGE SCALE GENOMIC DNA]</scope>
    <source>
        <tissue evidence="11">The whole plant</tissue>
    </source>
</reference>
<dbReference type="Proteomes" id="UP000233837">
    <property type="component" value="Unassembled WGS sequence"/>
</dbReference>
<evidence type="ECO:0000256" key="9">
    <source>
        <dbReference type="SAM" id="MobiDB-lite"/>
    </source>
</evidence>
<proteinExistence type="predicted"/>
<reference evidence="11 12" key="1">
    <citation type="journal article" date="2016" name="Sci. Rep.">
        <title>The Dendrobium catenatum Lindl. genome sequence provides insights into polysaccharide synthase, floral development and adaptive evolution.</title>
        <authorList>
            <person name="Zhang G.Q."/>
            <person name="Xu Q."/>
            <person name="Bian C."/>
            <person name="Tsai W.C."/>
            <person name="Yeh C.M."/>
            <person name="Liu K.W."/>
            <person name="Yoshida K."/>
            <person name="Zhang L.S."/>
            <person name="Chang S.B."/>
            <person name="Chen F."/>
            <person name="Shi Y."/>
            <person name="Su Y.Y."/>
            <person name="Zhang Y.Q."/>
            <person name="Chen L.J."/>
            <person name="Yin Y."/>
            <person name="Lin M."/>
            <person name="Huang H."/>
            <person name="Deng H."/>
            <person name="Wang Z.W."/>
            <person name="Zhu S.L."/>
            <person name="Zhao X."/>
            <person name="Deng C."/>
            <person name="Niu S.C."/>
            <person name="Huang J."/>
            <person name="Wang M."/>
            <person name="Liu G.H."/>
            <person name="Yang H.J."/>
            <person name="Xiao X.J."/>
            <person name="Hsiao Y.Y."/>
            <person name="Wu W.L."/>
            <person name="Chen Y.Y."/>
            <person name="Mitsuda N."/>
            <person name="Ohme-Takagi M."/>
            <person name="Luo Y.B."/>
            <person name="Van de Peer Y."/>
            <person name="Liu Z.J."/>
        </authorList>
    </citation>
    <scope>NUCLEOTIDE SEQUENCE [LARGE SCALE GENOMIC DNA]</scope>
    <source>
        <tissue evidence="11">The whole plant</tissue>
    </source>
</reference>
<evidence type="ECO:0000259" key="10">
    <source>
        <dbReference type="PROSITE" id="PS50089"/>
    </source>
</evidence>
<evidence type="ECO:0000313" key="12">
    <source>
        <dbReference type="Proteomes" id="UP000233837"/>
    </source>
</evidence>
<dbReference type="EC" id="2.3.2.27" evidence="2"/>
<evidence type="ECO:0000256" key="4">
    <source>
        <dbReference type="ARBA" id="ARBA00022723"/>
    </source>
</evidence>
<accession>A0A2I0X1G8</accession>
<dbReference type="InterPro" id="IPR045191">
    <property type="entry name" value="MBR1/2-like"/>
</dbReference>
<feature type="compositionally biased region" description="Basic and acidic residues" evidence="9">
    <location>
        <begin position="117"/>
        <end position="126"/>
    </location>
</feature>
<evidence type="ECO:0000256" key="2">
    <source>
        <dbReference type="ARBA" id="ARBA00012483"/>
    </source>
</evidence>
<evidence type="ECO:0000313" key="11">
    <source>
        <dbReference type="EMBL" id="PKU81768.1"/>
    </source>
</evidence>
<dbReference type="Pfam" id="PF13639">
    <property type="entry name" value="zf-RING_2"/>
    <property type="match status" value="1"/>
</dbReference>
<feature type="region of interest" description="Disordered" evidence="9">
    <location>
        <begin position="70"/>
        <end position="132"/>
    </location>
</feature>
<feature type="domain" description="RING-type" evidence="10">
    <location>
        <begin position="258"/>
        <end position="299"/>
    </location>
</feature>
<evidence type="ECO:0000256" key="5">
    <source>
        <dbReference type="ARBA" id="ARBA00022771"/>
    </source>
</evidence>
<dbReference type="STRING" id="906689.A0A2I0X1G8"/>
<evidence type="ECO:0000256" key="8">
    <source>
        <dbReference type="PROSITE-ProRule" id="PRU00175"/>
    </source>
</evidence>
<evidence type="ECO:0000256" key="7">
    <source>
        <dbReference type="ARBA" id="ARBA00022833"/>
    </source>
</evidence>
<protein>
    <recommendedName>
        <fullName evidence="2">RING-type E3 ubiquitin transferase</fullName>
        <ecNumber evidence="2">2.3.2.27</ecNumber>
    </recommendedName>
</protein>
<dbReference type="InterPro" id="IPR001841">
    <property type="entry name" value="Znf_RING"/>
</dbReference>
<dbReference type="SUPFAM" id="SSF57850">
    <property type="entry name" value="RING/U-box"/>
    <property type="match status" value="1"/>
</dbReference>
<keyword evidence="7" id="KW-0862">Zinc</keyword>
<keyword evidence="4" id="KW-0479">Metal-binding</keyword>
<keyword evidence="12" id="KW-1185">Reference proteome</keyword>
<evidence type="ECO:0000256" key="3">
    <source>
        <dbReference type="ARBA" id="ARBA00022679"/>
    </source>
</evidence>
<dbReference type="PROSITE" id="PS50089">
    <property type="entry name" value="ZF_RING_2"/>
    <property type="match status" value="1"/>
</dbReference>
<dbReference type="Gene3D" id="3.30.40.10">
    <property type="entry name" value="Zinc/RING finger domain, C3HC4 (zinc finger)"/>
    <property type="match status" value="1"/>
</dbReference>
<name>A0A2I0X1G8_9ASPA</name>
<feature type="compositionally biased region" description="Low complexity" evidence="9">
    <location>
        <begin position="70"/>
        <end position="79"/>
    </location>
</feature>
<dbReference type="AlphaFoldDB" id="A0A2I0X1G8"/>
<dbReference type="SMART" id="SM00184">
    <property type="entry name" value="RING"/>
    <property type="match status" value="1"/>
</dbReference>
<dbReference type="EMBL" id="KZ502221">
    <property type="protein sequence ID" value="PKU81768.1"/>
    <property type="molecule type" value="Genomic_DNA"/>
</dbReference>
<dbReference type="OrthoDB" id="8062037at2759"/>
<evidence type="ECO:0000256" key="1">
    <source>
        <dbReference type="ARBA" id="ARBA00000900"/>
    </source>
</evidence>
<comment type="catalytic activity">
    <reaction evidence="1">
        <text>S-ubiquitinyl-[E2 ubiquitin-conjugating enzyme]-L-cysteine + [acceptor protein]-L-lysine = [E2 ubiquitin-conjugating enzyme]-L-cysteine + N(6)-ubiquitinyl-[acceptor protein]-L-lysine.</text>
        <dbReference type="EC" id="2.3.2.27"/>
    </reaction>
</comment>
<dbReference type="InterPro" id="IPR013083">
    <property type="entry name" value="Znf_RING/FYVE/PHD"/>
</dbReference>
<keyword evidence="3" id="KW-0808">Transferase</keyword>
<dbReference type="PANTHER" id="PTHR22937:SF122">
    <property type="entry name" value="RING-TYPE E3 UBIQUITIN TRANSFERASE"/>
    <property type="match status" value="1"/>
</dbReference>
<feature type="compositionally biased region" description="Low complexity" evidence="9">
    <location>
        <begin position="35"/>
        <end position="49"/>
    </location>
</feature>
<keyword evidence="5 8" id="KW-0863">Zinc-finger</keyword>
<keyword evidence="6" id="KW-0833">Ubl conjugation pathway</keyword>
<dbReference type="PANTHER" id="PTHR22937">
    <property type="entry name" value="E3 UBIQUITIN-PROTEIN LIGASE RNF165"/>
    <property type="match status" value="1"/>
</dbReference>
<dbReference type="GO" id="GO:0061630">
    <property type="term" value="F:ubiquitin protein ligase activity"/>
    <property type="evidence" value="ECO:0007669"/>
    <property type="project" value="UniProtKB-EC"/>
</dbReference>
<dbReference type="GO" id="GO:0008270">
    <property type="term" value="F:zinc ion binding"/>
    <property type="evidence" value="ECO:0007669"/>
    <property type="project" value="UniProtKB-KW"/>
</dbReference>
<feature type="region of interest" description="Disordered" evidence="9">
    <location>
        <begin position="24"/>
        <end position="49"/>
    </location>
</feature>
<sequence length="305" mass="34384">MASPDSPSPSPRRRSLRRLLHLRRSSSLAVDHNPLKSPSLSSPLAANSAVGKKTAFGSSAFCGLGCAFSDDSSVCSSENSEGKGSKRRRTKKDKKETREKASSSNSSVAGDESVGNHSHEVQRALSERPYSGRRHGNLELRYSMEETFPSFRAVVGTDRSSSWRYHHFRGYYHHRPVELEEIMSFHHRVGSGRGDAYDRHSDWRLDVDNMTYEDLLELGDKIGYVSTGLREEEIASSIIKVKPLNFDIRISTEKERKCSVCQEEYEMDDEVGKLGCEHRFHIECIKKWLLRKNACPVCKAAVSKT</sequence>
<evidence type="ECO:0000256" key="6">
    <source>
        <dbReference type="ARBA" id="ARBA00022786"/>
    </source>
</evidence>
<organism evidence="11 12">
    <name type="scientific">Dendrobium catenatum</name>
    <dbReference type="NCBI Taxonomy" id="906689"/>
    <lineage>
        <taxon>Eukaryota</taxon>
        <taxon>Viridiplantae</taxon>
        <taxon>Streptophyta</taxon>
        <taxon>Embryophyta</taxon>
        <taxon>Tracheophyta</taxon>
        <taxon>Spermatophyta</taxon>
        <taxon>Magnoliopsida</taxon>
        <taxon>Liliopsida</taxon>
        <taxon>Asparagales</taxon>
        <taxon>Orchidaceae</taxon>
        <taxon>Epidendroideae</taxon>
        <taxon>Malaxideae</taxon>
        <taxon>Dendrobiinae</taxon>
        <taxon>Dendrobium</taxon>
    </lineage>
</organism>